<dbReference type="Proteomes" id="UP001353858">
    <property type="component" value="Unassembled WGS sequence"/>
</dbReference>
<evidence type="ECO:0000313" key="1">
    <source>
        <dbReference type="EMBL" id="KAK4872616.1"/>
    </source>
</evidence>
<name>A0AAN7P270_9COLE</name>
<dbReference type="AlphaFoldDB" id="A0AAN7P270"/>
<sequence length="126" mass="14422">MIGDSNLKIRDIVARWPGSQHDNTIFNHSRIKSRLENGDFQNCILFPALAYGIRLHIETVLNVIVATSVLHNIARDMHENEPPAEINNDELDYLIAMGDIPDQLIHNNNQAVIFRNEIVNYFENMA</sequence>
<organism evidence="1 2">
    <name type="scientific">Aquatica leii</name>
    <dbReference type="NCBI Taxonomy" id="1421715"/>
    <lineage>
        <taxon>Eukaryota</taxon>
        <taxon>Metazoa</taxon>
        <taxon>Ecdysozoa</taxon>
        <taxon>Arthropoda</taxon>
        <taxon>Hexapoda</taxon>
        <taxon>Insecta</taxon>
        <taxon>Pterygota</taxon>
        <taxon>Neoptera</taxon>
        <taxon>Endopterygota</taxon>
        <taxon>Coleoptera</taxon>
        <taxon>Polyphaga</taxon>
        <taxon>Elateriformia</taxon>
        <taxon>Elateroidea</taxon>
        <taxon>Lampyridae</taxon>
        <taxon>Luciolinae</taxon>
        <taxon>Aquatica</taxon>
    </lineage>
</organism>
<gene>
    <name evidence="1" type="ORF">RN001_014645</name>
</gene>
<protein>
    <submittedName>
        <fullName evidence="1">Uncharacterized protein</fullName>
    </submittedName>
</protein>
<keyword evidence="2" id="KW-1185">Reference proteome</keyword>
<comment type="caution">
    <text evidence="1">The sequence shown here is derived from an EMBL/GenBank/DDBJ whole genome shotgun (WGS) entry which is preliminary data.</text>
</comment>
<evidence type="ECO:0000313" key="2">
    <source>
        <dbReference type="Proteomes" id="UP001353858"/>
    </source>
</evidence>
<proteinExistence type="predicted"/>
<dbReference type="EMBL" id="JARPUR010000007">
    <property type="protein sequence ID" value="KAK4872616.1"/>
    <property type="molecule type" value="Genomic_DNA"/>
</dbReference>
<reference evidence="2" key="1">
    <citation type="submission" date="2023-01" db="EMBL/GenBank/DDBJ databases">
        <title>Key to firefly adult light organ development and bioluminescence: homeobox transcription factors regulate luciferase expression and transportation to peroxisome.</title>
        <authorList>
            <person name="Fu X."/>
        </authorList>
    </citation>
    <scope>NUCLEOTIDE SEQUENCE [LARGE SCALE GENOMIC DNA]</scope>
</reference>
<accession>A0AAN7P270</accession>